<name>A0ABW5C6R1_9PROT</name>
<dbReference type="EMBL" id="JBHUIY010000004">
    <property type="protein sequence ID" value="MFD2232830.1"/>
    <property type="molecule type" value="Genomic_DNA"/>
</dbReference>
<dbReference type="Proteomes" id="UP001597296">
    <property type="component" value="Unassembled WGS sequence"/>
</dbReference>
<protein>
    <submittedName>
        <fullName evidence="2">Helix-turn-helix domain-containing protein</fullName>
    </submittedName>
</protein>
<evidence type="ECO:0000313" key="3">
    <source>
        <dbReference type="Proteomes" id="UP001597296"/>
    </source>
</evidence>
<sequence>MRSPGDTPFMTENEGETAMAHTLSHTLAGLFALAPPRLEATITVNGQKLAIPLATVSLLAKAAGLMAGGHPVDVVAVDREMSAQEAADLLKVSRPYLMNLLNQGILPFRKVGAHHRLPYEAVIAYKREQEPRRRAALDALAAETQTREG</sequence>
<accession>A0ABW5C6R1</accession>
<evidence type="ECO:0000259" key="1">
    <source>
        <dbReference type="Pfam" id="PF12728"/>
    </source>
</evidence>
<gene>
    <name evidence="2" type="ORF">ACFSNB_03335</name>
</gene>
<feature type="domain" description="Helix-turn-helix" evidence="1">
    <location>
        <begin position="81"/>
        <end position="129"/>
    </location>
</feature>
<dbReference type="InterPro" id="IPR041657">
    <property type="entry name" value="HTH_17"/>
</dbReference>
<proteinExistence type="predicted"/>
<dbReference type="Pfam" id="PF12728">
    <property type="entry name" value="HTH_17"/>
    <property type="match status" value="1"/>
</dbReference>
<comment type="caution">
    <text evidence="2">The sequence shown here is derived from an EMBL/GenBank/DDBJ whole genome shotgun (WGS) entry which is preliminary data.</text>
</comment>
<keyword evidence="3" id="KW-1185">Reference proteome</keyword>
<dbReference type="RefSeq" id="WP_377314489.1">
    <property type="nucleotide sequence ID" value="NZ_JBHUIY010000004.1"/>
</dbReference>
<organism evidence="2 3">
    <name type="scientific">Phaeospirillum tilakii</name>
    <dbReference type="NCBI Taxonomy" id="741673"/>
    <lineage>
        <taxon>Bacteria</taxon>
        <taxon>Pseudomonadati</taxon>
        <taxon>Pseudomonadota</taxon>
        <taxon>Alphaproteobacteria</taxon>
        <taxon>Rhodospirillales</taxon>
        <taxon>Rhodospirillaceae</taxon>
        <taxon>Phaeospirillum</taxon>
    </lineage>
</organism>
<dbReference type="InterPro" id="IPR010093">
    <property type="entry name" value="SinI_DNA-bd"/>
</dbReference>
<evidence type="ECO:0000313" key="2">
    <source>
        <dbReference type="EMBL" id="MFD2232830.1"/>
    </source>
</evidence>
<dbReference type="NCBIfam" id="TIGR01764">
    <property type="entry name" value="excise"/>
    <property type="match status" value="1"/>
</dbReference>
<reference evidence="3" key="1">
    <citation type="journal article" date="2019" name="Int. J. Syst. Evol. Microbiol.">
        <title>The Global Catalogue of Microorganisms (GCM) 10K type strain sequencing project: providing services to taxonomists for standard genome sequencing and annotation.</title>
        <authorList>
            <consortium name="The Broad Institute Genomics Platform"/>
            <consortium name="The Broad Institute Genome Sequencing Center for Infectious Disease"/>
            <person name="Wu L."/>
            <person name="Ma J."/>
        </authorList>
    </citation>
    <scope>NUCLEOTIDE SEQUENCE [LARGE SCALE GENOMIC DNA]</scope>
    <source>
        <strain evidence="3">KCTC 15012</strain>
    </source>
</reference>